<evidence type="ECO:0000313" key="2">
    <source>
        <dbReference type="EMBL" id="TRZ05159.1"/>
    </source>
</evidence>
<dbReference type="EMBL" id="SWJQ01006029">
    <property type="protein sequence ID" value="TRZ05159.1"/>
    <property type="molecule type" value="Genomic_DNA"/>
</dbReference>
<name>A0A8K1D9C5_9PASS</name>
<organism evidence="3 4">
    <name type="scientific">Zosterops borbonicus</name>
    <dbReference type="NCBI Taxonomy" id="364589"/>
    <lineage>
        <taxon>Eukaryota</taxon>
        <taxon>Metazoa</taxon>
        <taxon>Chordata</taxon>
        <taxon>Craniata</taxon>
        <taxon>Vertebrata</taxon>
        <taxon>Euteleostomi</taxon>
        <taxon>Archelosauria</taxon>
        <taxon>Archosauria</taxon>
        <taxon>Dinosauria</taxon>
        <taxon>Saurischia</taxon>
        <taxon>Theropoda</taxon>
        <taxon>Coelurosauria</taxon>
        <taxon>Aves</taxon>
        <taxon>Neognathae</taxon>
        <taxon>Neoaves</taxon>
        <taxon>Telluraves</taxon>
        <taxon>Australaves</taxon>
        <taxon>Passeriformes</taxon>
        <taxon>Sylvioidea</taxon>
        <taxon>Zosteropidae</taxon>
        <taxon>Zosterops</taxon>
    </lineage>
</organism>
<feature type="compositionally biased region" description="Basic and acidic residues" evidence="1">
    <location>
        <begin position="7"/>
        <end position="23"/>
    </location>
</feature>
<sequence>MEFGPLGDRERRGSSSSRDKERGYFWGSPIPVPGQRTRIFLGISNSSPRTKNEDIFGDLQFQSQDKERGYFWGRDVDVPPVRAQKKDPEFTLGVLSPWRRNGIDLKEIKKKIALKIYFKFIL</sequence>
<accession>A0A8K1D9C5</accession>
<feature type="region of interest" description="Disordered" evidence="1">
    <location>
        <begin position="1"/>
        <end position="24"/>
    </location>
</feature>
<reference evidence="3" key="1">
    <citation type="submission" date="2019-04" db="EMBL/GenBank/DDBJ databases">
        <title>Genome assembly of Zosterops borbonicus 15179.</title>
        <authorList>
            <person name="Leroy T."/>
            <person name="Anselmetti Y."/>
            <person name="Tilak M.-K."/>
            <person name="Nabholz B."/>
        </authorList>
    </citation>
    <scope>NUCLEOTIDE SEQUENCE</scope>
    <source>
        <strain evidence="3">HGM_15179</strain>
        <tissue evidence="3">Muscle</tissue>
    </source>
</reference>
<proteinExistence type="predicted"/>
<dbReference type="AlphaFoldDB" id="A0A8K1D9C5"/>
<dbReference type="Proteomes" id="UP000796761">
    <property type="component" value="Unassembled WGS sequence"/>
</dbReference>
<protein>
    <submittedName>
        <fullName evidence="3">Uncharacterized protein</fullName>
    </submittedName>
</protein>
<evidence type="ECO:0000313" key="4">
    <source>
        <dbReference type="Proteomes" id="UP000796761"/>
    </source>
</evidence>
<evidence type="ECO:0000256" key="1">
    <source>
        <dbReference type="SAM" id="MobiDB-lite"/>
    </source>
</evidence>
<gene>
    <name evidence="3" type="ORF">HGM15179_020106</name>
    <name evidence="2" type="ORF">HGM15179_021948</name>
</gene>
<keyword evidence="4" id="KW-1185">Reference proteome</keyword>
<evidence type="ECO:0000313" key="3">
    <source>
        <dbReference type="EMBL" id="TRZ07001.1"/>
    </source>
</evidence>
<dbReference type="EMBL" id="SWJQ01002031">
    <property type="protein sequence ID" value="TRZ07001.1"/>
    <property type="molecule type" value="Genomic_DNA"/>
</dbReference>
<comment type="caution">
    <text evidence="3">The sequence shown here is derived from an EMBL/GenBank/DDBJ whole genome shotgun (WGS) entry which is preliminary data.</text>
</comment>